<evidence type="ECO:0008006" key="5">
    <source>
        <dbReference type="Google" id="ProtNLM"/>
    </source>
</evidence>
<evidence type="ECO:0000256" key="2">
    <source>
        <dbReference type="SAM" id="Phobius"/>
    </source>
</evidence>
<dbReference type="Gene3D" id="2.70.130.10">
    <property type="entry name" value="Mannose-6-phosphate receptor binding domain"/>
    <property type="match status" value="1"/>
</dbReference>
<dbReference type="GO" id="GO:0005802">
    <property type="term" value="C:trans-Golgi network"/>
    <property type="evidence" value="ECO:0007669"/>
    <property type="project" value="TreeGrafter"/>
</dbReference>
<dbReference type="GO" id="GO:0005768">
    <property type="term" value="C:endosome"/>
    <property type="evidence" value="ECO:0007669"/>
    <property type="project" value="InterPro"/>
</dbReference>
<dbReference type="GO" id="GO:0006622">
    <property type="term" value="P:protein targeting to lysosome"/>
    <property type="evidence" value="ECO:0007669"/>
    <property type="project" value="InterPro"/>
</dbReference>
<dbReference type="PANTHER" id="PTHR15071:SF29">
    <property type="entry name" value="CATION-DEPENDENT MANNOSE-6-PHOSPHATE RECEPTOR"/>
    <property type="match status" value="1"/>
</dbReference>
<sequence length="227" mass="25162">MVAHNEETKYNFKFCGNVMESRPNVTFVQTNKNSKPISLGLSNRTVVKSEGYWTMLTFLGGDNFINECGNESRKAHVLIICDHKKKTPSMSIMNDDLGTMNCSPSFIVRHRVVCEQKGLGGWTIFFIIVMVTVGGYFIFGFMYLRLVKGAKGVEQIPNRTFWFRVGNMMADGCGAVFRCDRYCGVGGEAGVGGAPTTSSSYSGYSPIEDRLVQDLQEPDRDSALLSP</sequence>
<keyword evidence="2" id="KW-0472">Membrane</keyword>
<reference evidence="3" key="1">
    <citation type="submission" date="2023-11" db="EMBL/GenBank/DDBJ databases">
        <title>Genome assemblies of two species of porcelain crab, Petrolisthes cinctipes and Petrolisthes manimaculis (Anomura: Porcellanidae).</title>
        <authorList>
            <person name="Angst P."/>
        </authorList>
    </citation>
    <scope>NUCLEOTIDE SEQUENCE</scope>
    <source>
        <strain evidence="3">PB745_02</strain>
        <tissue evidence="3">Gill</tissue>
    </source>
</reference>
<feature type="transmembrane region" description="Helical" evidence="2">
    <location>
        <begin position="119"/>
        <end position="144"/>
    </location>
</feature>
<keyword evidence="2" id="KW-1133">Transmembrane helix</keyword>
<organism evidence="3 4">
    <name type="scientific">Petrolisthes manimaculis</name>
    <dbReference type="NCBI Taxonomy" id="1843537"/>
    <lineage>
        <taxon>Eukaryota</taxon>
        <taxon>Metazoa</taxon>
        <taxon>Ecdysozoa</taxon>
        <taxon>Arthropoda</taxon>
        <taxon>Crustacea</taxon>
        <taxon>Multicrustacea</taxon>
        <taxon>Malacostraca</taxon>
        <taxon>Eumalacostraca</taxon>
        <taxon>Eucarida</taxon>
        <taxon>Decapoda</taxon>
        <taxon>Pleocyemata</taxon>
        <taxon>Anomura</taxon>
        <taxon>Galatheoidea</taxon>
        <taxon>Porcellanidae</taxon>
        <taxon>Petrolisthes</taxon>
    </lineage>
</organism>
<dbReference type="GO" id="GO:0019904">
    <property type="term" value="F:protein domain specific binding"/>
    <property type="evidence" value="ECO:0007669"/>
    <property type="project" value="InterPro"/>
</dbReference>
<evidence type="ECO:0000313" key="4">
    <source>
        <dbReference type="Proteomes" id="UP001292094"/>
    </source>
</evidence>
<dbReference type="PRINTS" id="PR00715">
    <property type="entry name" value="MAN6PRECEPTR"/>
</dbReference>
<dbReference type="EMBL" id="JAWZYT010001695">
    <property type="protein sequence ID" value="KAK4309913.1"/>
    <property type="molecule type" value="Genomic_DNA"/>
</dbReference>
<proteinExistence type="predicted"/>
<accession>A0AAE1PKA2</accession>
<gene>
    <name evidence="3" type="ORF">Pmani_018471</name>
</gene>
<dbReference type="PANTHER" id="PTHR15071">
    <property type="entry name" value="MANNOSE-6-PHOSPHATE RECEPTOR FAMILY MEMBER"/>
    <property type="match status" value="1"/>
</dbReference>
<name>A0AAE1PKA2_9EUCA</name>
<dbReference type="InterPro" id="IPR000296">
    <property type="entry name" value="Man-6-P_rcpt_cation_dep"/>
</dbReference>
<keyword evidence="4" id="KW-1185">Reference proteome</keyword>
<evidence type="ECO:0000256" key="1">
    <source>
        <dbReference type="ARBA" id="ARBA00023180"/>
    </source>
</evidence>
<dbReference type="InterPro" id="IPR009011">
    <property type="entry name" value="Man6P_isomerase_rcpt-bd_dom_sf"/>
</dbReference>
<keyword evidence="1" id="KW-0325">Glycoprotein</keyword>
<keyword evidence="2" id="KW-0812">Transmembrane</keyword>
<protein>
    <recommendedName>
        <fullName evidence="5">Cation-dependent mannose-6-phosphate receptor</fullName>
    </recommendedName>
</protein>
<dbReference type="Proteomes" id="UP001292094">
    <property type="component" value="Unassembled WGS sequence"/>
</dbReference>
<dbReference type="SUPFAM" id="SSF50911">
    <property type="entry name" value="Mannose 6-phosphate receptor domain"/>
    <property type="match status" value="1"/>
</dbReference>
<comment type="caution">
    <text evidence="3">The sequence shown here is derived from an EMBL/GenBank/DDBJ whole genome shotgun (WGS) entry which is preliminary data.</text>
</comment>
<dbReference type="Pfam" id="PF02157">
    <property type="entry name" value="Man-6-P_recep"/>
    <property type="match status" value="1"/>
</dbReference>
<dbReference type="InterPro" id="IPR028927">
    <property type="entry name" value="Man-6-P_rcpt"/>
</dbReference>
<evidence type="ECO:0000313" key="3">
    <source>
        <dbReference type="EMBL" id="KAK4309913.1"/>
    </source>
</evidence>
<dbReference type="AlphaFoldDB" id="A0AAE1PKA2"/>